<evidence type="ECO:0000259" key="3">
    <source>
        <dbReference type="Pfam" id="PF00188"/>
    </source>
</evidence>
<organism evidence="4 5">
    <name type="scientific">Noviherbaspirillum galbum</name>
    <dbReference type="NCBI Taxonomy" id="2709383"/>
    <lineage>
        <taxon>Bacteria</taxon>
        <taxon>Pseudomonadati</taxon>
        <taxon>Pseudomonadota</taxon>
        <taxon>Betaproteobacteria</taxon>
        <taxon>Burkholderiales</taxon>
        <taxon>Oxalobacteraceae</taxon>
        <taxon>Noviherbaspirillum</taxon>
    </lineage>
</organism>
<gene>
    <name evidence="4" type="ORF">G3574_21105</name>
</gene>
<reference evidence="4 5" key="1">
    <citation type="submission" date="2020-02" db="EMBL/GenBank/DDBJ databases">
        <authorList>
            <person name="Kim M.K."/>
        </authorList>
    </citation>
    <scope>NUCLEOTIDE SEQUENCE [LARGE SCALE GENOMIC DNA]</scope>
    <source>
        <strain evidence="4 5">17J57-3</strain>
    </source>
</reference>
<feature type="chain" id="PRO_5025626730" evidence="2">
    <location>
        <begin position="21"/>
        <end position="335"/>
    </location>
</feature>
<dbReference type="InterPro" id="IPR014044">
    <property type="entry name" value="CAP_dom"/>
</dbReference>
<dbReference type="PROSITE" id="PS51257">
    <property type="entry name" value="PROKAR_LIPOPROTEIN"/>
    <property type="match status" value="1"/>
</dbReference>
<feature type="region of interest" description="Disordered" evidence="1">
    <location>
        <begin position="29"/>
        <end position="61"/>
    </location>
</feature>
<dbReference type="Pfam" id="PF00188">
    <property type="entry name" value="CAP"/>
    <property type="match status" value="1"/>
</dbReference>
<evidence type="ECO:0000313" key="4">
    <source>
        <dbReference type="EMBL" id="NEX63585.1"/>
    </source>
</evidence>
<evidence type="ECO:0000256" key="1">
    <source>
        <dbReference type="SAM" id="MobiDB-lite"/>
    </source>
</evidence>
<keyword evidence="5" id="KW-1185">Reference proteome</keyword>
<dbReference type="AlphaFoldDB" id="A0A6B3SW07"/>
<dbReference type="SUPFAM" id="SSF55797">
    <property type="entry name" value="PR-1-like"/>
    <property type="match status" value="1"/>
</dbReference>
<keyword evidence="2" id="KW-0732">Signal</keyword>
<dbReference type="CDD" id="cd05379">
    <property type="entry name" value="CAP_bacterial"/>
    <property type="match status" value="1"/>
</dbReference>
<name>A0A6B3SW07_9BURK</name>
<dbReference type="PANTHER" id="PTHR31157:SF1">
    <property type="entry name" value="SCP DOMAIN-CONTAINING PROTEIN"/>
    <property type="match status" value="1"/>
</dbReference>
<dbReference type="EMBL" id="JAAIVB010000073">
    <property type="protein sequence ID" value="NEX63585.1"/>
    <property type="molecule type" value="Genomic_DNA"/>
</dbReference>
<sequence length="335" mass="34838">MIVHIGRHAMPMLLATLLLAACGGGGNGTASSTTDSSASNAAAASQTTPATTATTEAGAPALTGDTATDGYNWFNFRRQQLGLAAFSRNAKIDSAALGHSNYQKVNNVITHEQTPGLPAFTGRYVNDRLVAAGFTLPSDNYAYGEVISSTSDTSGVKAAEDLIAAIYHRFLIFEPMFKQAGSGAATVNNGLTYFTTNFATIGLNGGLASGTVVTYPFNGQQRVPLNFFSDNESPDPVASRNEVGYPISVHANITGSVRVTSFTVSPRGGSALPAQLLVGVANSQVSGQTVDVHTPTSAAAIIPLDRLAAGTTYDVQFRGIVDGTSVTRNWSFTTQ</sequence>
<dbReference type="RefSeq" id="WP_163967532.1">
    <property type="nucleotide sequence ID" value="NZ_JAAIVB010000073.1"/>
</dbReference>
<evidence type="ECO:0000313" key="5">
    <source>
        <dbReference type="Proteomes" id="UP000482155"/>
    </source>
</evidence>
<feature type="domain" description="SCP" evidence="3">
    <location>
        <begin position="74"/>
        <end position="198"/>
    </location>
</feature>
<dbReference type="Proteomes" id="UP000482155">
    <property type="component" value="Unassembled WGS sequence"/>
</dbReference>
<dbReference type="PANTHER" id="PTHR31157">
    <property type="entry name" value="SCP DOMAIN-CONTAINING PROTEIN"/>
    <property type="match status" value="1"/>
</dbReference>
<feature type="signal peptide" evidence="2">
    <location>
        <begin position="1"/>
        <end position="20"/>
    </location>
</feature>
<proteinExistence type="predicted"/>
<dbReference type="InterPro" id="IPR035940">
    <property type="entry name" value="CAP_sf"/>
</dbReference>
<evidence type="ECO:0000256" key="2">
    <source>
        <dbReference type="SAM" id="SignalP"/>
    </source>
</evidence>
<dbReference type="Gene3D" id="3.40.33.10">
    <property type="entry name" value="CAP"/>
    <property type="match status" value="1"/>
</dbReference>
<comment type="caution">
    <text evidence="4">The sequence shown here is derived from an EMBL/GenBank/DDBJ whole genome shotgun (WGS) entry which is preliminary data.</text>
</comment>
<protein>
    <submittedName>
        <fullName evidence="4">CAP domain-containing protein</fullName>
    </submittedName>
</protein>
<accession>A0A6B3SW07</accession>